<feature type="domain" description="Reverse transcriptase" evidence="2">
    <location>
        <begin position="467"/>
        <end position="750"/>
    </location>
</feature>
<proteinExistence type="predicted"/>
<dbReference type="AlphaFoldDB" id="A0A7J6NQQ1"/>
<dbReference type="InterPro" id="IPR036691">
    <property type="entry name" value="Endo/exonu/phosph_ase_sf"/>
</dbReference>
<dbReference type="GO" id="GO:0003824">
    <property type="term" value="F:catalytic activity"/>
    <property type="evidence" value="ECO:0007669"/>
    <property type="project" value="InterPro"/>
</dbReference>
<evidence type="ECO:0000256" key="1">
    <source>
        <dbReference type="SAM" id="MobiDB-lite"/>
    </source>
</evidence>
<dbReference type="InterPro" id="IPR005135">
    <property type="entry name" value="Endo/exonuclease/phosphatase"/>
</dbReference>
<sequence length="907" mass="100813">MRSPAAFAVLSRECGRHGVGVVLVQEPPRRPPSRTDGYKIIVPHLEDVAATAQTYEDRRPRVAILLQDLIPHKVVNESRDALVLDIKLPHHQVWTRVASIYLSGDIAPRCTLGHIDCGKPILVAGDLNCSHVSWAGPSGTTSDRADQVLEWAAANNLTCINGNQGHPTYRGSLGRTFIDAAFASESLANRCSAATVPDLSGVVPSDHECLMWAFAPPGNSTRTQANRTARRAKDTDWKQFHDRLRHFRSRGPVTSPQDLQSRTARLINILRNAVKSSTRATHPGSRKDHKKDWWEHGRKSGSQSLDVLRKKYQRARGHASRNPHDATAKAAEKEARKTYTKAISGAKKHYWEHTVDKLEPGEVARIMKGRLASGHAQAIDADSAAEHFFGPGRHPEDVEPPELPRGGRQDETLPTEDPTFTTDQLRDLIGSLPTGKSPGDDFTSYEHWKEAVKHPEALEELRLVLSGIIALRTFPDALKPTRVVLIAKPNKKVPAGADVTTRIKATRPISLLRTLSKIAEKAILLKLEGKIKSLPNTVHGFRRGKSTETALRDLEDFILEAKNQKEPAGALFEDFTGAFDNIPWTAILEGVDEYLGPQWTELVASYLYGRRVVVNAADGSTACRYLRKGTPQGGSLSPLLFVVASLPLFDRLERRCELQQGTPWSIKVIGYADDFTIAIRAKDMATLGGALTDCRGAAASWAEQRRIPLAEDKEELLLFTDQARREEHEGLPPELGSKIKAEAKWLGVWLRATPTGIQWDKHARVTLDNARRWVRQIRAFCRWNSGLNPRAAEALWNSYVIPRATYAGTIWGRASVAKWFTKAAAGIRATLIRSVWRALPSAPTSMVNRLVNWRGITEAIARRMVKDLHYMAKFTPQRPERRVLRRWLGDRFTADSLGAPPLALTSP</sequence>
<dbReference type="EMBL" id="JABANP010000231">
    <property type="protein sequence ID" value="KAF4686202.1"/>
    <property type="molecule type" value="Genomic_DNA"/>
</dbReference>
<name>A0A7J6NQQ1_PEROL</name>
<dbReference type="SUPFAM" id="SSF56672">
    <property type="entry name" value="DNA/RNA polymerases"/>
    <property type="match status" value="1"/>
</dbReference>
<organism evidence="3 4">
    <name type="scientific">Perkinsus olseni</name>
    <name type="common">Perkinsus atlanticus</name>
    <dbReference type="NCBI Taxonomy" id="32597"/>
    <lineage>
        <taxon>Eukaryota</taxon>
        <taxon>Sar</taxon>
        <taxon>Alveolata</taxon>
        <taxon>Perkinsozoa</taxon>
        <taxon>Perkinsea</taxon>
        <taxon>Perkinsida</taxon>
        <taxon>Perkinsidae</taxon>
        <taxon>Perkinsus</taxon>
    </lineage>
</organism>
<evidence type="ECO:0000259" key="2">
    <source>
        <dbReference type="PROSITE" id="PS50878"/>
    </source>
</evidence>
<dbReference type="Proteomes" id="UP000541610">
    <property type="component" value="Unassembled WGS sequence"/>
</dbReference>
<dbReference type="Pfam" id="PF14529">
    <property type="entry name" value="Exo_endo_phos_2"/>
    <property type="match status" value="1"/>
</dbReference>
<dbReference type="InterPro" id="IPR000477">
    <property type="entry name" value="RT_dom"/>
</dbReference>
<feature type="region of interest" description="Disordered" evidence="1">
    <location>
        <begin position="275"/>
        <end position="300"/>
    </location>
</feature>
<protein>
    <recommendedName>
        <fullName evidence="2">Reverse transcriptase domain-containing protein</fullName>
    </recommendedName>
</protein>
<dbReference type="InterPro" id="IPR043502">
    <property type="entry name" value="DNA/RNA_pol_sf"/>
</dbReference>
<evidence type="ECO:0000313" key="3">
    <source>
        <dbReference type="EMBL" id="KAF4686202.1"/>
    </source>
</evidence>
<accession>A0A7J6NQQ1</accession>
<gene>
    <name evidence="3" type="ORF">FOZ60_005587</name>
</gene>
<dbReference type="Gene3D" id="3.60.10.10">
    <property type="entry name" value="Endonuclease/exonuclease/phosphatase"/>
    <property type="match status" value="1"/>
</dbReference>
<dbReference type="CDD" id="cd01650">
    <property type="entry name" value="RT_nLTR_like"/>
    <property type="match status" value="1"/>
</dbReference>
<evidence type="ECO:0000313" key="4">
    <source>
        <dbReference type="Proteomes" id="UP000541610"/>
    </source>
</evidence>
<dbReference type="OrthoDB" id="2192661at2759"/>
<feature type="region of interest" description="Disordered" evidence="1">
    <location>
        <begin position="392"/>
        <end position="421"/>
    </location>
</feature>
<dbReference type="PROSITE" id="PS50878">
    <property type="entry name" value="RT_POL"/>
    <property type="match status" value="1"/>
</dbReference>
<reference evidence="3 4" key="1">
    <citation type="submission" date="2020-04" db="EMBL/GenBank/DDBJ databases">
        <title>Perkinsus olseni comparative genomics.</title>
        <authorList>
            <person name="Bogema D.R."/>
        </authorList>
    </citation>
    <scope>NUCLEOTIDE SEQUENCE [LARGE SCALE GENOMIC DNA]</scope>
    <source>
        <strain evidence="3">00978-12</strain>
    </source>
</reference>
<dbReference type="Pfam" id="PF00078">
    <property type="entry name" value="RVT_1"/>
    <property type="match status" value="1"/>
</dbReference>
<dbReference type="PANTHER" id="PTHR19446">
    <property type="entry name" value="REVERSE TRANSCRIPTASES"/>
    <property type="match status" value="1"/>
</dbReference>
<comment type="caution">
    <text evidence="3">The sequence shown here is derived from an EMBL/GenBank/DDBJ whole genome shotgun (WGS) entry which is preliminary data.</text>
</comment>
<dbReference type="SUPFAM" id="SSF56219">
    <property type="entry name" value="DNase I-like"/>
    <property type="match status" value="1"/>
</dbReference>